<proteinExistence type="predicted"/>
<feature type="transmembrane region" description="Helical" evidence="1">
    <location>
        <begin position="43"/>
        <end position="60"/>
    </location>
</feature>
<reference evidence="3" key="1">
    <citation type="submission" date="2016-12" db="EMBL/GenBank/DDBJ databases">
        <authorList>
            <person name="Herbold C."/>
        </authorList>
    </citation>
    <scope>NUCLEOTIDE SEQUENCE [LARGE SCALE GENOMIC DNA]</scope>
</reference>
<keyword evidence="1" id="KW-1133">Transmembrane helix</keyword>
<keyword evidence="3" id="KW-1185">Reference proteome</keyword>
<keyword evidence="1" id="KW-0472">Membrane</keyword>
<dbReference type="EMBL" id="FRFC01000003">
    <property type="protein sequence ID" value="SHO45613.1"/>
    <property type="molecule type" value="Genomic_DNA"/>
</dbReference>
<dbReference type="Proteomes" id="UP000232412">
    <property type="component" value="Unassembled WGS sequence"/>
</dbReference>
<evidence type="ECO:0000313" key="3">
    <source>
        <dbReference type="Proteomes" id="UP000232412"/>
    </source>
</evidence>
<name>A0A2H1EH31_9ARCH</name>
<evidence type="ECO:0000256" key="1">
    <source>
        <dbReference type="SAM" id="Phobius"/>
    </source>
</evidence>
<gene>
    <name evidence="2" type="ORF">NSIN_20716</name>
</gene>
<protein>
    <submittedName>
        <fullName evidence="2">Uncharacterized protein</fullName>
    </submittedName>
</protein>
<feature type="transmembrane region" description="Helical" evidence="1">
    <location>
        <begin position="12"/>
        <end position="31"/>
    </location>
</feature>
<dbReference type="AlphaFoldDB" id="A0A2H1EH31"/>
<keyword evidence="1" id="KW-0812">Transmembrane</keyword>
<evidence type="ECO:0000313" key="2">
    <source>
        <dbReference type="EMBL" id="SHO45613.1"/>
    </source>
</evidence>
<feature type="transmembrane region" description="Helical" evidence="1">
    <location>
        <begin position="72"/>
        <end position="94"/>
    </location>
</feature>
<sequence>MMPTDADNLVYSMNDVTLGLLLGSLIIFGWLAYRSKNIKKFQFQISVFIIVWIVGEVIQNKRIASLIPLPEIGLLIHASSMAFLTVMLWLRLYYSKRKGKTMIEDTEG</sequence>
<dbReference type="OrthoDB" id="384116at2157"/>
<accession>A0A2H1EH31</accession>
<organism evidence="2 3">
    <name type="scientific">Nitrosotalea sinensis</name>
    <dbReference type="NCBI Taxonomy" id="1499975"/>
    <lineage>
        <taxon>Archaea</taxon>
        <taxon>Nitrososphaerota</taxon>
        <taxon>Nitrososphaeria</taxon>
        <taxon>Nitrosotaleales</taxon>
        <taxon>Nitrosotaleaceae</taxon>
        <taxon>Nitrosotalea</taxon>
    </lineage>
</organism>
<dbReference type="RefSeq" id="WP_101009682.1">
    <property type="nucleotide sequence ID" value="NZ_FRFC01000003.1"/>
</dbReference>